<dbReference type="eggNOG" id="COG1171">
    <property type="taxonomic scope" value="Bacteria"/>
</dbReference>
<protein>
    <submittedName>
        <fullName evidence="4">Pyridoxal-5'-phosphate-dependent enzyme, beta subunit</fullName>
    </submittedName>
</protein>
<dbReference type="SUPFAM" id="SSF53686">
    <property type="entry name" value="Tryptophan synthase beta subunit-like PLP-dependent enzymes"/>
    <property type="match status" value="1"/>
</dbReference>
<dbReference type="GO" id="GO:0030170">
    <property type="term" value="F:pyridoxal phosphate binding"/>
    <property type="evidence" value="ECO:0007669"/>
    <property type="project" value="InterPro"/>
</dbReference>
<name>A0LVE7_ACIC1</name>
<sequence length="402" mass="42725">MSAAPPPLPEVVVNSAAVTHVAGATRTARPLAIHRKLPAYAPSPLVESSSIASRLGVRRVWVKDESWRLGLPSFKILGASYAIYCALIDRLGHEITWSSVEDLKTAIDPLRPITFVAATDGNHGRAVARMAKLLQCPAKIYVPEGTIPARISAIKSEGAVVEIVRGDYDAAIRRSAQDEDEHTLVISDTSWPGYTSIPRRVIEGYSTIFFEASEQLAGHGSPEPSLIVVPVGVGALAAAVINYYKPELGDGVRPIVIGVEPVTANCVQSSIREGRLVTVPGPHHSIMAGLNCGTPSAVAWPFVSQGLDVVVAIDDEWSRRAMRELADIGVISGESGAASLGGLLALCDHRAPTAWRERLHLDENAVILLLSTEGATDPEGWARIVGRSVPVHEEAVGVKPGS</sequence>
<feature type="domain" description="Tryptophan synthase beta chain-like PALP" evidence="3">
    <location>
        <begin position="38"/>
        <end position="348"/>
    </location>
</feature>
<dbReference type="Proteomes" id="UP000008221">
    <property type="component" value="Chromosome"/>
</dbReference>
<gene>
    <name evidence="4" type="ordered locus">Acel_1635</name>
</gene>
<dbReference type="InterPro" id="IPR001926">
    <property type="entry name" value="TrpB-like_PALP"/>
</dbReference>
<keyword evidence="2" id="KW-0663">Pyridoxal phosphate</keyword>
<proteinExistence type="predicted"/>
<dbReference type="PANTHER" id="PTHR42937:SF1">
    <property type="entry name" value="DIAMINOPROPIONATE AMMONIA-LYASE"/>
    <property type="match status" value="1"/>
</dbReference>
<dbReference type="KEGG" id="ace:Acel_1635"/>
<dbReference type="AlphaFoldDB" id="A0LVE7"/>
<dbReference type="PANTHER" id="PTHR42937">
    <property type="match status" value="1"/>
</dbReference>
<dbReference type="GO" id="GO:1901605">
    <property type="term" value="P:alpha-amino acid metabolic process"/>
    <property type="evidence" value="ECO:0007669"/>
    <property type="project" value="UniProtKB-ARBA"/>
</dbReference>
<dbReference type="NCBIfam" id="NF006058">
    <property type="entry name" value="PRK08206.1"/>
    <property type="match status" value="1"/>
</dbReference>
<evidence type="ECO:0000313" key="4">
    <source>
        <dbReference type="EMBL" id="ABK53407.1"/>
    </source>
</evidence>
<dbReference type="STRING" id="351607.Acel_1635"/>
<evidence type="ECO:0000313" key="5">
    <source>
        <dbReference type="Proteomes" id="UP000008221"/>
    </source>
</evidence>
<dbReference type="InterPro" id="IPR036052">
    <property type="entry name" value="TrpB-like_PALP_sf"/>
</dbReference>
<dbReference type="InterPro" id="IPR010081">
    <property type="entry name" value="DiNH2opropionate_NH3_lyase"/>
</dbReference>
<dbReference type="GO" id="GO:0008838">
    <property type="term" value="F:diaminopropionate ammonia-lyase activity"/>
    <property type="evidence" value="ECO:0007669"/>
    <property type="project" value="InterPro"/>
</dbReference>
<dbReference type="Gene3D" id="3.40.50.1100">
    <property type="match status" value="2"/>
</dbReference>
<accession>A0LVE7</accession>
<keyword evidence="5" id="KW-1185">Reference proteome</keyword>
<reference evidence="4 5" key="1">
    <citation type="journal article" date="2009" name="Genome Res.">
        <title>Complete genome of the cellulolytic thermophile Acidothermus cellulolyticus 11B provides insights into its ecophysiological and evolutionary adaptations.</title>
        <authorList>
            <person name="Barabote R.D."/>
            <person name="Xie G."/>
            <person name="Leu D.H."/>
            <person name="Normand P."/>
            <person name="Necsulea A."/>
            <person name="Daubin V."/>
            <person name="Medigue C."/>
            <person name="Adney W.S."/>
            <person name="Xu X.C."/>
            <person name="Lapidus A."/>
            <person name="Parales R.E."/>
            <person name="Detter C."/>
            <person name="Pujic P."/>
            <person name="Bruce D."/>
            <person name="Lavire C."/>
            <person name="Challacombe J.F."/>
            <person name="Brettin T.S."/>
            <person name="Berry A.M."/>
        </authorList>
    </citation>
    <scope>NUCLEOTIDE SEQUENCE [LARGE SCALE GENOMIC DNA]</scope>
    <source>
        <strain evidence="5">ATCC 43068 / DSM 8971 / 11B</strain>
    </source>
</reference>
<dbReference type="InParanoid" id="A0LVE7"/>
<dbReference type="NCBIfam" id="TIGR01747">
    <property type="entry name" value="diampropi_NH3ly"/>
    <property type="match status" value="1"/>
</dbReference>
<organism evidence="4 5">
    <name type="scientific">Acidothermus cellulolyticus (strain ATCC 43068 / DSM 8971 / 11B)</name>
    <dbReference type="NCBI Taxonomy" id="351607"/>
    <lineage>
        <taxon>Bacteria</taxon>
        <taxon>Bacillati</taxon>
        <taxon>Actinomycetota</taxon>
        <taxon>Actinomycetes</taxon>
        <taxon>Acidothermales</taxon>
        <taxon>Acidothermaceae</taxon>
        <taxon>Acidothermus</taxon>
    </lineage>
</organism>
<evidence type="ECO:0000259" key="3">
    <source>
        <dbReference type="Pfam" id="PF00291"/>
    </source>
</evidence>
<evidence type="ECO:0000256" key="1">
    <source>
        <dbReference type="ARBA" id="ARBA00001933"/>
    </source>
</evidence>
<evidence type="ECO:0000256" key="2">
    <source>
        <dbReference type="ARBA" id="ARBA00022898"/>
    </source>
</evidence>
<dbReference type="EMBL" id="CP000481">
    <property type="protein sequence ID" value="ABK53407.1"/>
    <property type="molecule type" value="Genomic_DNA"/>
</dbReference>
<dbReference type="Pfam" id="PF00291">
    <property type="entry name" value="PALP"/>
    <property type="match status" value="1"/>
</dbReference>
<dbReference type="HOGENOM" id="CLU_021802_8_0_11"/>
<comment type="cofactor">
    <cofactor evidence="1">
        <name>pyridoxal 5'-phosphate</name>
        <dbReference type="ChEBI" id="CHEBI:597326"/>
    </cofactor>
</comment>